<proteinExistence type="predicted"/>
<dbReference type="KEGG" id="run:DR864_21145"/>
<dbReference type="GO" id="GO:0016887">
    <property type="term" value="F:ATP hydrolysis activity"/>
    <property type="evidence" value="ECO:0007669"/>
    <property type="project" value="InterPro"/>
</dbReference>
<sequence length="208" mass="23592">MQVIIDGLGKRFNREWIFRNLTLELKAGNSYTFVGPNGSGKSTLLQVISGVMPLTEGKITYQLSNKIIDEDDWYRQIVLAAPYLELIEEFSLVELLNFHAGFKPFKAGIANQEILQRLELDASKSKAIKYFSSGMKQRLKLALAFYSDVPVVMLDEPTSNLDAKWSAWYREEVQRLAPSQLLLLCSNVPAEYDFCDKVINVGDYKPAQ</sequence>
<accession>A0A344TN55</accession>
<dbReference type="AlphaFoldDB" id="A0A344TN55"/>
<name>A0A344TN55_9BACT</name>
<dbReference type="PANTHER" id="PTHR42939">
    <property type="entry name" value="ABC TRANSPORTER ATP-BINDING PROTEIN ALBC-RELATED"/>
    <property type="match status" value="1"/>
</dbReference>
<dbReference type="SMART" id="SM00382">
    <property type="entry name" value="AAA"/>
    <property type="match status" value="1"/>
</dbReference>
<dbReference type="InterPro" id="IPR003593">
    <property type="entry name" value="AAA+_ATPase"/>
</dbReference>
<gene>
    <name evidence="5" type="ORF">DR864_21145</name>
</gene>
<dbReference type="InterPro" id="IPR027417">
    <property type="entry name" value="P-loop_NTPase"/>
</dbReference>
<organism evidence="5 6">
    <name type="scientific">Runella rosea</name>
    <dbReference type="NCBI Taxonomy" id="2259595"/>
    <lineage>
        <taxon>Bacteria</taxon>
        <taxon>Pseudomonadati</taxon>
        <taxon>Bacteroidota</taxon>
        <taxon>Cytophagia</taxon>
        <taxon>Cytophagales</taxon>
        <taxon>Spirosomataceae</taxon>
        <taxon>Runella</taxon>
    </lineage>
</organism>
<keyword evidence="3 5" id="KW-0067">ATP-binding</keyword>
<evidence type="ECO:0000259" key="4">
    <source>
        <dbReference type="PROSITE" id="PS50893"/>
    </source>
</evidence>
<evidence type="ECO:0000256" key="3">
    <source>
        <dbReference type="ARBA" id="ARBA00022840"/>
    </source>
</evidence>
<dbReference type="InterPro" id="IPR003439">
    <property type="entry name" value="ABC_transporter-like_ATP-bd"/>
</dbReference>
<evidence type="ECO:0000313" key="5">
    <source>
        <dbReference type="EMBL" id="AXE20076.1"/>
    </source>
</evidence>
<reference evidence="5 6" key="1">
    <citation type="submission" date="2018-07" db="EMBL/GenBank/DDBJ databases">
        <title>Genome sequencing of Runella.</title>
        <authorList>
            <person name="Baek M.-G."/>
            <person name="Yi H."/>
        </authorList>
    </citation>
    <scope>NUCLEOTIDE SEQUENCE [LARGE SCALE GENOMIC DNA]</scope>
    <source>
        <strain evidence="5 6">HYN0085</strain>
    </source>
</reference>
<dbReference type="InterPro" id="IPR017871">
    <property type="entry name" value="ABC_transporter-like_CS"/>
</dbReference>
<keyword evidence="6" id="KW-1185">Reference proteome</keyword>
<evidence type="ECO:0000256" key="1">
    <source>
        <dbReference type="ARBA" id="ARBA00022448"/>
    </source>
</evidence>
<keyword evidence="2" id="KW-0547">Nucleotide-binding</keyword>
<dbReference type="Pfam" id="PF00005">
    <property type="entry name" value="ABC_tran"/>
    <property type="match status" value="1"/>
</dbReference>
<dbReference type="Gene3D" id="3.40.50.300">
    <property type="entry name" value="P-loop containing nucleotide triphosphate hydrolases"/>
    <property type="match status" value="1"/>
</dbReference>
<dbReference type="Proteomes" id="UP000251993">
    <property type="component" value="Chromosome"/>
</dbReference>
<evidence type="ECO:0000256" key="2">
    <source>
        <dbReference type="ARBA" id="ARBA00022741"/>
    </source>
</evidence>
<dbReference type="PANTHER" id="PTHR42939:SF1">
    <property type="entry name" value="ABC TRANSPORTER ATP-BINDING PROTEIN ALBC-RELATED"/>
    <property type="match status" value="1"/>
</dbReference>
<dbReference type="EMBL" id="CP030850">
    <property type="protein sequence ID" value="AXE20076.1"/>
    <property type="molecule type" value="Genomic_DNA"/>
</dbReference>
<dbReference type="OrthoDB" id="9808363at2"/>
<dbReference type="SUPFAM" id="SSF52540">
    <property type="entry name" value="P-loop containing nucleoside triphosphate hydrolases"/>
    <property type="match status" value="1"/>
</dbReference>
<feature type="domain" description="ABC transporter" evidence="4">
    <location>
        <begin position="3"/>
        <end position="208"/>
    </location>
</feature>
<keyword evidence="1" id="KW-0813">Transport</keyword>
<dbReference type="RefSeq" id="WP_114068842.1">
    <property type="nucleotide sequence ID" value="NZ_CP030850.1"/>
</dbReference>
<dbReference type="InterPro" id="IPR051782">
    <property type="entry name" value="ABC_Transporter_VariousFunc"/>
</dbReference>
<evidence type="ECO:0000313" key="6">
    <source>
        <dbReference type="Proteomes" id="UP000251993"/>
    </source>
</evidence>
<dbReference type="PROSITE" id="PS00211">
    <property type="entry name" value="ABC_TRANSPORTER_1"/>
    <property type="match status" value="1"/>
</dbReference>
<dbReference type="GO" id="GO:0005524">
    <property type="term" value="F:ATP binding"/>
    <property type="evidence" value="ECO:0007669"/>
    <property type="project" value="UniProtKB-KW"/>
</dbReference>
<protein>
    <submittedName>
        <fullName evidence="5">ABC transporter ATP-binding protein</fullName>
    </submittedName>
</protein>
<dbReference type="PROSITE" id="PS50893">
    <property type="entry name" value="ABC_TRANSPORTER_2"/>
    <property type="match status" value="1"/>
</dbReference>